<evidence type="ECO:0000256" key="2">
    <source>
        <dbReference type="SAM" id="Phobius"/>
    </source>
</evidence>
<feature type="region of interest" description="Disordered" evidence="1">
    <location>
        <begin position="931"/>
        <end position="950"/>
    </location>
</feature>
<feature type="transmembrane region" description="Helical" evidence="2">
    <location>
        <begin position="901"/>
        <end position="925"/>
    </location>
</feature>
<protein>
    <submittedName>
        <fullName evidence="3">Tail tape measure protein</fullName>
    </submittedName>
</protein>
<name>A0A8S5TWT2_9CAUD</name>
<keyword evidence="2" id="KW-0472">Membrane</keyword>
<reference evidence="3" key="1">
    <citation type="journal article" date="2021" name="Proc. Natl. Acad. Sci. U.S.A.">
        <title>A Catalog of Tens of Thousands of Viruses from Human Metagenomes Reveals Hidden Associations with Chronic Diseases.</title>
        <authorList>
            <person name="Tisza M.J."/>
            <person name="Buck C.B."/>
        </authorList>
    </citation>
    <scope>NUCLEOTIDE SEQUENCE</scope>
    <source>
        <strain evidence="3">CtTgb17</strain>
    </source>
</reference>
<dbReference type="SUPFAM" id="SSF48371">
    <property type="entry name" value="ARM repeat"/>
    <property type="match status" value="1"/>
</dbReference>
<keyword evidence="2" id="KW-1133">Transmembrane helix</keyword>
<feature type="transmembrane region" description="Helical" evidence="2">
    <location>
        <begin position="866"/>
        <end position="889"/>
    </location>
</feature>
<dbReference type="InterPro" id="IPR016024">
    <property type="entry name" value="ARM-type_fold"/>
</dbReference>
<evidence type="ECO:0000313" key="3">
    <source>
        <dbReference type="EMBL" id="DAF86677.1"/>
    </source>
</evidence>
<keyword evidence="2" id="KW-0812">Transmembrane</keyword>
<sequence>MLNMADGIELGKAYVQIVPSAKGIKDSIAEELGGESARAGESAGQLFTGKLIGTIKTVLGTAAIGKMISDSVNAGGALQQSLGGIETLFKDSADKVKTYAAQAYKTAGLSANDSMESTTSFAASLLSSVSQDTDAAAQLANMAMVDMSDNANKMGASMQDIQNAYQGFAKQNYTMLDNLKLGYGGTQAEMQRLLKDAEKISGVKYDLGNLADMYSAIHVIQTELDITGTTAREATTTLTGSFASMKAAAQNVLGQMALGEDLQPSLEALVETARTYLADNLLPLVVNAVGGIPEAIAALAPAILQTGTELLQNLTSGFAAGIPDFLSQALPAVLSFTEELRANFGDFVSAGIDLILSLANGLVEGLPQLFAYIPDIVINIAGLINDNAPKILAGAVGLMVQLGKGLIDSIPLIIQNLGKIVEAIVSVISAFNWLDLGANILKGLASGIKSMASSVTQAMQQGISGAISWIKSLPGQAVQWGKNLIQSFISGLKGTGTAATIATAGIQVAKTAAQPDTDWTLSDDVVDKAEVNAFRMQNLAKQVEDTIPAYTKSGDAAAAAAQKAGSAAKTAASVVNSYSDTAYEVVGNTKRTIQTINEELSNGTTQQKQTITSTSRQMVDGVLKDIKTVETIAADGKRTVSQTMETVRDVVNTVTASSTAIVDGIKTTTQTVTKTLADGTTEQQQVITQTQDKVIDGALRTVETVKTIAADGTEQVAETIKDSAAKTLDGLWSVLKDRANEGVLGTVDTLWEAVKSGDWVGIGRWAASALYAGLTADQKQKLTDYALSLVDGLNGVLGQGAQGLAQGAASLGQQLFEGITGRFGDVASLAGQLSGTLQDTLAALKGPLGTAAKAISTALSGNLLSAFPTIFAAMGTLVTTVGSAFVAMLESIGAAISATGIGLPVGAMVIAAGVALAVAIAAIAMKLGSSSRSSVKTPNSSSGSGSAVTAPSYSLWDYEKETARPERKPRPSYEINQYIYSKAQTAADLMREARYEQERAVLAGV</sequence>
<organism evidence="3">
    <name type="scientific">Siphoviridae sp. ctTgb17</name>
    <dbReference type="NCBI Taxonomy" id="2825521"/>
    <lineage>
        <taxon>Viruses</taxon>
        <taxon>Duplodnaviria</taxon>
        <taxon>Heunggongvirae</taxon>
        <taxon>Uroviricota</taxon>
        <taxon>Caudoviricetes</taxon>
    </lineage>
</organism>
<dbReference type="EMBL" id="BK015951">
    <property type="protein sequence ID" value="DAF86677.1"/>
    <property type="molecule type" value="Genomic_DNA"/>
</dbReference>
<accession>A0A8S5TWT2</accession>
<proteinExistence type="predicted"/>
<evidence type="ECO:0000256" key="1">
    <source>
        <dbReference type="SAM" id="MobiDB-lite"/>
    </source>
</evidence>